<dbReference type="GO" id="GO:0005634">
    <property type="term" value="C:nucleus"/>
    <property type="evidence" value="ECO:0007669"/>
    <property type="project" value="TreeGrafter"/>
</dbReference>
<keyword evidence="8" id="KW-1185">Reference proteome</keyword>
<dbReference type="InterPro" id="IPR013083">
    <property type="entry name" value="Znf_RING/FYVE/PHD"/>
</dbReference>
<dbReference type="OrthoDB" id="8062037at2759"/>
<gene>
    <name evidence="7" type="ORF">A3770_04p33110</name>
</gene>
<keyword evidence="1" id="KW-0479">Metal-binding</keyword>
<feature type="compositionally biased region" description="Acidic residues" evidence="5">
    <location>
        <begin position="21"/>
        <end position="33"/>
    </location>
</feature>
<proteinExistence type="predicted"/>
<dbReference type="Pfam" id="PF13639">
    <property type="entry name" value="zf-RING_2"/>
    <property type="match status" value="1"/>
</dbReference>
<dbReference type="SUPFAM" id="SSF57850">
    <property type="entry name" value="RING/U-box"/>
    <property type="match status" value="1"/>
</dbReference>
<feature type="compositionally biased region" description="Acidic residues" evidence="5">
    <location>
        <begin position="332"/>
        <end position="347"/>
    </location>
</feature>
<dbReference type="GO" id="GO:0061630">
    <property type="term" value="F:ubiquitin protein ligase activity"/>
    <property type="evidence" value="ECO:0007669"/>
    <property type="project" value="TreeGrafter"/>
</dbReference>
<evidence type="ECO:0000256" key="5">
    <source>
        <dbReference type="SAM" id="MobiDB-lite"/>
    </source>
</evidence>
<dbReference type="AlphaFoldDB" id="A0A5B8MK11"/>
<reference evidence="7 8" key="1">
    <citation type="submission" date="2018-07" db="EMBL/GenBank/DDBJ databases">
        <title>The complete nuclear genome of the prasinophyte Chloropicon primus (CCMP1205).</title>
        <authorList>
            <person name="Pombert J.-F."/>
            <person name="Otis C."/>
            <person name="Turmel M."/>
            <person name="Lemieux C."/>
        </authorList>
    </citation>
    <scope>NUCLEOTIDE SEQUENCE [LARGE SCALE GENOMIC DNA]</scope>
    <source>
        <strain evidence="7 8">CCMP1205</strain>
    </source>
</reference>
<organism evidence="7 8">
    <name type="scientific">Chloropicon primus</name>
    <dbReference type="NCBI Taxonomy" id="1764295"/>
    <lineage>
        <taxon>Eukaryota</taxon>
        <taxon>Viridiplantae</taxon>
        <taxon>Chlorophyta</taxon>
        <taxon>Chloropicophyceae</taxon>
        <taxon>Chloropicales</taxon>
        <taxon>Chloropicaceae</taxon>
        <taxon>Chloropicon</taxon>
    </lineage>
</organism>
<dbReference type="GO" id="GO:0008270">
    <property type="term" value="F:zinc ion binding"/>
    <property type="evidence" value="ECO:0007669"/>
    <property type="project" value="UniProtKB-KW"/>
</dbReference>
<evidence type="ECO:0000259" key="6">
    <source>
        <dbReference type="PROSITE" id="PS50089"/>
    </source>
</evidence>
<dbReference type="PROSITE" id="PS50089">
    <property type="entry name" value="ZF_RING_2"/>
    <property type="match status" value="1"/>
</dbReference>
<evidence type="ECO:0000256" key="2">
    <source>
        <dbReference type="ARBA" id="ARBA00022771"/>
    </source>
</evidence>
<dbReference type="PANTHER" id="PTHR45931:SF3">
    <property type="entry name" value="RING ZINC FINGER-CONTAINING PROTEIN"/>
    <property type="match status" value="1"/>
</dbReference>
<protein>
    <recommendedName>
        <fullName evidence="6">RING-type domain-containing protein</fullName>
    </recommendedName>
</protein>
<evidence type="ECO:0000313" key="8">
    <source>
        <dbReference type="Proteomes" id="UP000316726"/>
    </source>
</evidence>
<dbReference type="SMART" id="SM00184">
    <property type="entry name" value="RING"/>
    <property type="match status" value="1"/>
</dbReference>
<feature type="region of interest" description="Disordered" evidence="5">
    <location>
        <begin position="331"/>
        <end position="365"/>
    </location>
</feature>
<keyword evidence="2 4" id="KW-0863">Zinc-finger</keyword>
<dbReference type="InterPro" id="IPR001841">
    <property type="entry name" value="Znf_RING"/>
</dbReference>
<dbReference type="GO" id="GO:0006511">
    <property type="term" value="P:ubiquitin-dependent protein catabolic process"/>
    <property type="evidence" value="ECO:0007669"/>
    <property type="project" value="TreeGrafter"/>
</dbReference>
<keyword evidence="3" id="KW-0862">Zinc</keyword>
<evidence type="ECO:0000256" key="1">
    <source>
        <dbReference type="ARBA" id="ARBA00022723"/>
    </source>
</evidence>
<feature type="region of interest" description="Disordered" evidence="5">
    <location>
        <begin position="1"/>
        <end position="78"/>
    </location>
</feature>
<dbReference type="InterPro" id="IPR051834">
    <property type="entry name" value="RING_finger_E3_ligase"/>
</dbReference>
<feature type="domain" description="RING-type" evidence="6">
    <location>
        <begin position="255"/>
        <end position="298"/>
    </location>
</feature>
<dbReference type="EMBL" id="CP031037">
    <property type="protein sequence ID" value="QDZ20793.1"/>
    <property type="molecule type" value="Genomic_DNA"/>
</dbReference>
<evidence type="ECO:0000256" key="4">
    <source>
        <dbReference type="PROSITE-ProRule" id="PRU00175"/>
    </source>
</evidence>
<evidence type="ECO:0000256" key="3">
    <source>
        <dbReference type="ARBA" id="ARBA00022833"/>
    </source>
</evidence>
<dbReference type="Gene3D" id="3.30.40.10">
    <property type="entry name" value="Zinc/RING finger domain, C3HC4 (zinc finger)"/>
    <property type="match status" value="1"/>
</dbReference>
<name>A0A5B8MK11_9CHLO</name>
<sequence length="399" mass="43864">MLGCLSVHSETPERVTGALDDSQDGEISSEEQEVSQGNELVEEVEGSGVASRRQILPNNASRRGTSRPARGTTRRSGSFRSFCRKVGKLFSNGFSRRSSNVSPAAHVSLDNRNRLRSEFRQRIMAALLSNDPAFGRPGPRRDREGLEGDSASPSSSSILGRRSLVAGIRRGMARQSDEVWQEIQDFASSQQGDVYVYIPYTHLDEAMGYLSQILPILSLSLRDQKSEGLTREEFERLPVMSEGNQEALCCVPHDCPVCYNPMLLGEDLVRLPCFEDHIFHKSCLWKWLSSHSTCPMCREKVEVPAAAAAEEVEEEQGGGCSMCDCCEGHENDENDDDSFSDQEEVEAPESGVDAGPSPSNISEVAHGLSPSRRIFIWSSARSSTPAILILSRGQRPGAH</sequence>
<dbReference type="STRING" id="1764295.A0A5B8MK11"/>
<accession>A0A5B8MK11</accession>
<feature type="region of interest" description="Disordered" evidence="5">
    <location>
        <begin position="130"/>
        <end position="157"/>
    </location>
</feature>
<dbReference type="Proteomes" id="UP000316726">
    <property type="component" value="Chromosome 4"/>
</dbReference>
<evidence type="ECO:0000313" key="7">
    <source>
        <dbReference type="EMBL" id="QDZ20793.1"/>
    </source>
</evidence>
<dbReference type="PANTHER" id="PTHR45931">
    <property type="entry name" value="SI:CH211-59O9.10"/>
    <property type="match status" value="1"/>
</dbReference>